<dbReference type="EMBL" id="PDXA01000019">
    <property type="protein sequence ID" value="RYN49775.1"/>
    <property type="molecule type" value="Genomic_DNA"/>
</dbReference>
<sequence>MISPLTAREIELWNAYFEYYTTECRKAVETDHGQHVTVRTHEDVITISRHFKEGLTKDTIKRSLTLLDTRNRTEEVKDRMAEGSVRLAVRLFSMVDVGPTSNNWTWSPPSLPWTDEQLDLSAVLANHFVISTKDTGSLIFEDEFSAFNLQRLAGLDIQWTNNLANHLRLIDNDRTLCIFHHATFLQRQNSNLFPPSFIKETLRTLDLLFPRGDVDTKRWIASQQSQDADITRPDTSLTKRDRVPSADRRAVSFHYWRDELLSLKEKFDQPKPTSISQFWYDRRNRSQWYTFWIAVTVLCLTIFFGLVQSIEGALQVYKAYHPT</sequence>
<dbReference type="AlphaFoldDB" id="A0A4Q4MHM2"/>
<keyword evidence="1" id="KW-0472">Membrane</keyword>
<evidence type="ECO:0000313" key="3">
    <source>
        <dbReference type="Proteomes" id="UP000292402"/>
    </source>
</evidence>
<keyword evidence="1" id="KW-0812">Transmembrane</keyword>
<comment type="caution">
    <text evidence="2">The sequence shown here is derived from an EMBL/GenBank/DDBJ whole genome shotgun (WGS) entry which is preliminary data.</text>
</comment>
<dbReference type="Proteomes" id="UP000292402">
    <property type="component" value="Unassembled WGS sequence"/>
</dbReference>
<feature type="transmembrane region" description="Helical" evidence="1">
    <location>
        <begin position="288"/>
        <end position="307"/>
    </location>
</feature>
<gene>
    <name evidence="2" type="ORF">AA0114_g6283</name>
</gene>
<name>A0A4Q4MHM2_9PLEO</name>
<protein>
    <submittedName>
        <fullName evidence="2">Uncharacterized protein</fullName>
    </submittedName>
</protein>
<reference evidence="3" key="1">
    <citation type="journal article" date="2019" name="bioRxiv">
        <title>Genomics, evolutionary history and diagnostics of the Alternaria alternata species group including apple and Asian pear pathotypes.</title>
        <authorList>
            <person name="Armitage A.D."/>
            <person name="Cockerton H.M."/>
            <person name="Sreenivasaprasad S."/>
            <person name="Woodhall J.W."/>
            <person name="Lane C.R."/>
            <person name="Harrison R.J."/>
            <person name="Clarkson J.P."/>
        </authorList>
    </citation>
    <scope>NUCLEOTIDE SEQUENCE [LARGE SCALE GENOMIC DNA]</scope>
    <source>
        <strain evidence="3">FERA 1082</strain>
    </source>
</reference>
<evidence type="ECO:0000256" key="1">
    <source>
        <dbReference type="SAM" id="Phobius"/>
    </source>
</evidence>
<organism evidence="2 3">
    <name type="scientific">Alternaria tenuissima</name>
    <dbReference type="NCBI Taxonomy" id="119927"/>
    <lineage>
        <taxon>Eukaryota</taxon>
        <taxon>Fungi</taxon>
        <taxon>Dikarya</taxon>
        <taxon>Ascomycota</taxon>
        <taxon>Pezizomycotina</taxon>
        <taxon>Dothideomycetes</taxon>
        <taxon>Pleosporomycetidae</taxon>
        <taxon>Pleosporales</taxon>
        <taxon>Pleosporineae</taxon>
        <taxon>Pleosporaceae</taxon>
        <taxon>Alternaria</taxon>
        <taxon>Alternaria sect. Alternaria</taxon>
        <taxon>Alternaria alternata complex</taxon>
    </lineage>
</organism>
<keyword evidence="1" id="KW-1133">Transmembrane helix</keyword>
<proteinExistence type="predicted"/>
<evidence type="ECO:0000313" key="2">
    <source>
        <dbReference type="EMBL" id="RYN49775.1"/>
    </source>
</evidence>
<accession>A0A4Q4MHM2</accession>